<feature type="transmembrane region" description="Helical" evidence="1">
    <location>
        <begin position="45"/>
        <end position="64"/>
    </location>
</feature>
<dbReference type="Proteomes" id="UP000266506">
    <property type="component" value="Unassembled WGS sequence"/>
</dbReference>
<evidence type="ECO:0000259" key="2">
    <source>
        <dbReference type="PROSITE" id="PS50883"/>
    </source>
</evidence>
<feature type="transmembrane region" description="Helical" evidence="1">
    <location>
        <begin position="12"/>
        <end position="33"/>
    </location>
</feature>
<keyword evidence="4" id="KW-1185">Reference proteome</keyword>
<dbReference type="EMBL" id="QXEV01000033">
    <property type="protein sequence ID" value="RIA64861.1"/>
    <property type="molecule type" value="Genomic_DNA"/>
</dbReference>
<dbReference type="InterPro" id="IPR050706">
    <property type="entry name" value="Cyclic-di-GMP_PDE-like"/>
</dbReference>
<gene>
    <name evidence="3" type="ORF">EI71_01816</name>
</gene>
<dbReference type="Pfam" id="PF00563">
    <property type="entry name" value="EAL"/>
    <property type="match status" value="1"/>
</dbReference>
<dbReference type="InterPro" id="IPR001633">
    <property type="entry name" value="EAL_dom"/>
</dbReference>
<dbReference type="SUPFAM" id="SSF141868">
    <property type="entry name" value="EAL domain-like"/>
    <property type="match status" value="1"/>
</dbReference>
<dbReference type="GO" id="GO:0071111">
    <property type="term" value="F:cyclic-guanylate-specific phosphodiesterase activity"/>
    <property type="evidence" value="ECO:0007669"/>
    <property type="project" value="InterPro"/>
</dbReference>
<dbReference type="OrthoDB" id="384273at2"/>
<dbReference type="SMART" id="SM00052">
    <property type="entry name" value="EAL"/>
    <property type="match status" value="1"/>
</dbReference>
<feature type="domain" description="EAL" evidence="2">
    <location>
        <begin position="383"/>
        <end position="646"/>
    </location>
</feature>
<keyword evidence="1" id="KW-1133">Transmembrane helix</keyword>
<dbReference type="PROSITE" id="PS50883">
    <property type="entry name" value="EAL"/>
    <property type="match status" value="1"/>
</dbReference>
<name>A0A397R368_9MOLU</name>
<feature type="transmembrane region" description="Helical" evidence="1">
    <location>
        <begin position="113"/>
        <end position="133"/>
    </location>
</feature>
<keyword evidence="1" id="KW-0812">Transmembrane</keyword>
<feature type="transmembrane region" description="Helical" evidence="1">
    <location>
        <begin position="84"/>
        <end position="101"/>
    </location>
</feature>
<dbReference type="AlphaFoldDB" id="A0A397R368"/>
<feature type="transmembrane region" description="Helical" evidence="1">
    <location>
        <begin position="153"/>
        <end position="175"/>
    </location>
</feature>
<dbReference type="RefSeq" id="WP_119016885.1">
    <property type="nucleotide sequence ID" value="NZ_QXEV01000033.1"/>
</dbReference>
<reference evidence="3 4" key="1">
    <citation type="submission" date="2018-08" db="EMBL/GenBank/DDBJ databases">
        <title>Genomic Encyclopedia of Archaeal and Bacterial Type Strains, Phase II (KMG-II): from individual species to whole genera.</title>
        <authorList>
            <person name="Goeker M."/>
        </authorList>
    </citation>
    <scope>NUCLEOTIDE SEQUENCE [LARGE SCALE GENOMIC DNA]</scope>
    <source>
        <strain evidence="3 4">ATCC 27112</strain>
    </source>
</reference>
<comment type="caution">
    <text evidence="3">The sequence shown here is derived from an EMBL/GenBank/DDBJ whole genome shotgun (WGS) entry which is preliminary data.</text>
</comment>
<dbReference type="CDD" id="cd01948">
    <property type="entry name" value="EAL"/>
    <property type="match status" value="1"/>
</dbReference>
<protein>
    <submittedName>
        <fullName evidence="3">EAL domain-containing protein (Putative c-di-GMP-specific phosphodiesterase class I)</fullName>
    </submittedName>
</protein>
<dbReference type="Gene3D" id="3.20.20.450">
    <property type="entry name" value="EAL domain"/>
    <property type="match status" value="1"/>
</dbReference>
<dbReference type="InterPro" id="IPR035919">
    <property type="entry name" value="EAL_sf"/>
</dbReference>
<dbReference type="PANTHER" id="PTHR33121">
    <property type="entry name" value="CYCLIC DI-GMP PHOSPHODIESTERASE PDEF"/>
    <property type="match status" value="1"/>
</dbReference>
<evidence type="ECO:0000313" key="3">
    <source>
        <dbReference type="EMBL" id="RIA64861.1"/>
    </source>
</evidence>
<dbReference type="InParanoid" id="A0A397R368"/>
<organism evidence="3 4">
    <name type="scientific">Anaeroplasma bactoclasticum</name>
    <dbReference type="NCBI Taxonomy" id="2088"/>
    <lineage>
        <taxon>Bacteria</taxon>
        <taxon>Bacillati</taxon>
        <taxon>Mycoplasmatota</taxon>
        <taxon>Mollicutes</taxon>
        <taxon>Anaeroplasmatales</taxon>
        <taxon>Anaeroplasmataceae</taxon>
        <taxon>Anaeroplasma</taxon>
    </lineage>
</organism>
<accession>A0A397R368</accession>
<dbReference type="PANTHER" id="PTHR33121:SF70">
    <property type="entry name" value="SIGNALING PROTEIN YKOW"/>
    <property type="match status" value="1"/>
</dbReference>
<proteinExistence type="predicted"/>
<keyword evidence="1" id="KW-0472">Membrane</keyword>
<evidence type="ECO:0000256" key="1">
    <source>
        <dbReference type="SAM" id="Phobius"/>
    </source>
</evidence>
<evidence type="ECO:0000313" key="4">
    <source>
        <dbReference type="Proteomes" id="UP000266506"/>
    </source>
</evidence>
<feature type="transmembrane region" description="Helical" evidence="1">
    <location>
        <begin position="187"/>
        <end position="204"/>
    </location>
</feature>
<sequence length="665" mass="76195">MNLTFFAVESFYNIYTQICGIIISFIILVLYISQKKLNIKREKHFLRVIIVSILVLVLDVWATIANTRDPHFDNPVSDYVNRAYLIATVVSVLGTGLYIAGEALSRKAYNITFWSTTIVGLLICIFIGSPFLSTLVANDATDNGRNVYTTGSSVIACFGTGFVSIVAILILSILFEKRIGRKQVIAIRFWMILWTVFSITQYFIKQLLIVSFALSLGVLIMYISLEALDGTLDLQTGLFNWNGYVKYVSERKKDKKECEVIYLKARDAIKIIDEKTVSQGLTKFNQYLLKRKDILPFRVRGEYILALKSNVTFNDIVDEFIKDLDDYPVISTYYFPFYLDDATKLDNDDNLASLIDLAANNINKTEDNYIVIDTTILQDYYANIQVESIIEKAIKDDRVVVYYQPIYDLKERKFTCAEALVRIETDDGKLLPPGMFIPIAEKNGMIHRLDEIVFDKVCKFIVSNDMEALGLHYIESNLSVAQLCDKELSKKYIDIMKLNKVNTKYINLEITESAELDKKNTLSMNLKKLGTKGVTFSLDDYGTGYSNLNYVVEMPADIIKFDKQMIDAYFSAYQNPLDTKAQRCMRVMETSIQMFKSLNIKVVCEGVERQMQEDVLEKMGVDYIQGYLHSKPLSSDLFKAFVYEQNNDIVRVEEVKQKKNIRKSK</sequence>